<dbReference type="OrthoDB" id="3060478at2759"/>
<dbReference type="EMBL" id="KN834804">
    <property type="protein sequence ID" value="KIK55685.1"/>
    <property type="molecule type" value="Genomic_DNA"/>
</dbReference>
<feature type="region of interest" description="Disordered" evidence="2">
    <location>
        <begin position="443"/>
        <end position="485"/>
    </location>
</feature>
<protein>
    <submittedName>
        <fullName evidence="3">Uncharacterized protein</fullName>
    </submittedName>
</protein>
<feature type="region of interest" description="Disordered" evidence="2">
    <location>
        <begin position="112"/>
        <end position="155"/>
    </location>
</feature>
<feature type="compositionally biased region" description="Polar residues" evidence="2">
    <location>
        <begin position="117"/>
        <end position="140"/>
    </location>
</feature>
<sequence length="572" mass="64347">MERVSNASSSTSGEGSVDMMYDPELAPQMVQMLFKTLEKTRQRLKEFEEKAQRLEAQTLLKTEREASVTSSTKPDSTKSALENDLEKLRQQNEQLVREKDVLQQERDSLIKEKEDLNQSLEKSVQEPTDSNVLLTGSGSRPATPKAPRAHFVSPPLTSQQAYSTLKNQVVELKKENNSLREKIERLEDDLKQTGQRLTQMQASEVATVEKLTAARETHSILQQKFARLTESLKEQVQEEDKKRQDIHTAYTELRNAFNQATAQKHAVVAEKEQLEETLLAEVSKLKTDLATEISKNDKLVAERTEIEEQATRQREEVRVDYENKSGNTKKEMAALKTQISKKVALMEKLNVQNSELTVENTSLKSDISTMAVELQALRGKIAEMDGKAHEEDSQVNLEKIYQLEARLKSAEEKFEESELRSMWYQERYEQVVLERDALHASITTSSDARNSPQIQNTAPRVPTPESQTLDYPHPPSPRCKSEPDGEISLPVAPAICESPPAPTGPSPSAPVHLLPPVFTQASAPGPVNPMGELSTFQPQLADMRMHDADGVRDMSHSPDYSTQVRICSYFHG</sequence>
<evidence type="ECO:0000313" key="3">
    <source>
        <dbReference type="EMBL" id="KIK55685.1"/>
    </source>
</evidence>
<dbReference type="Proteomes" id="UP000053593">
    <property type="component" value="Unassembled WGS sequence"/>
</dbReference>
<accession>A0A0D0AYE1</accession>
<feature type="compositionally biased region" description="Polar residues" evidence="2">
    <location>
        <begin position="67"/>
        <end position="80"/>
    </location>
</feature>
<evidence type="ECO:0000256" key="1">
    <source>
        <dbReference type="SAM" id="Coils"/>
    </source>
</evidence>
<evidence type="ECO:0000313" key="4">
    <source>
        <dbReference type="Proteomes" id="UP000053593"/>
    </source>
</evidence>
<feature type="region of interest" description="Disordered" evidence="2">
    <location>
        <begin position="1"/>
        <end position="23"/>
    </location>
</feature>
<keyword evidence="1" id="KW-0175">Coiled coil</keyword>
<dbReference type="HOGENOM" id="CLU_476537_0_0_1"/>
<feature type="coiled-coil region" evidence="1">
    <location>
        <begin position="162"/>
        <end position="203"/>
    </location>
</feature>
<dbReference type="AlphaFoldDB" id="A0A0D0AYE1"/>
<feature type="region of interest" description="Disordered" evidence="2">
    <location>
        <begin position="57"/>
        <end position="81"/>
    </location>
</feature>
<reference evidence="3 4" key="1">
    <citation type="submission" date="2014-04" db="EMBL/GenBank/DDBJ databases">
        <title>Evolutionary Origins and Diversification of the Mycorrhizal Mutualists.</title>
        <authorList>
            <consortium name="DOE Joint Genome Institute"/>
            <consortium name="Mycorrhizal Genomics Consortium"/>
            <person name="Kohler A."/>
            <person name="Kuo A."/>
            <person name="Nagy L.G."/>
            <person name="Floudas D."/>
            <person name="Copeland A."/>
            <person name="Barry K.W."/>
            <person name="Cichocki N."/>
            <person name="Veneault-Fourrey C."/>
            <person name="LaButti K."/>
            <person name="Lindquist E.A."/>
            <person name="Lipzen A."/>
            <person name="Lundell T."/>
            <person name="Morin E."/>
            <person name="Murat C."/>
            <person name="Riley R."/>
            <person name="Ohm R."/>
            <person name="Sun H."/>
            <person name="Tunlid A."/>
            <person name="Henrissat B."/>
            <person name="Grigoriev I.V."/>
            <person name="Hibbett D.S."/>
            <person name="Martin F."/>
        </authorList>
    </citation>
    <scope>NUCLEOTIDE SEQUENCE [LARGE SCALE GENOMIC DNA]</scope>
    <source>
        <strain evidence="3 4">FD-317 M1</strain>
    </source>
</reference>
<feature type="coiled-coil region" evidence="1">
    <location>
        <begin position="257"/>
        <end position="316"/>
    </location>
</feature>
<organism evidence="3 4">
    <name type="scientific">Collybiopsis luxurians FD-317 M1</name>
    <dbReference type="NCBI Taxonomy" id="944289"/>
    <lineage>
        <taxon>Eukaryota</taxon>
        <taxon>Fungi</taxon>
        <taxon>Dikarya</taxon>
        <taxon>Basidiomycota</taxon>
        <taxon>Agaricomycotina</taxon>
        <taxon>Agaricomycetes</taxon>
        <taxon>Agaricomycetidae</taxon>
        <taxon>Agaricales</taxon>
        <taxon>Marasmiineae</taxon>
        <taxon>Omphalotaceae</taxon>
        <taxon>Collybiopsis</taxon>
        <taxon>Collybiopsis luxurians</taxon>
    </lineage>
</organism>
<proteinExistence type="predicted"/>
<gene>
    <name evidence="3" type="ORF">GYMLUDRAFT_62433</name>
</gene>
<feature type="compositionally biased region" description="Polar residues" evidence="2">
    <location>
        <begin position="443"/>
        <end position="469"/>
    </location>
</feature>
<keyword evidence="4" id="KW-1185">Reference proteome</keyword>
<name>A0A0D0AYE1_9AGAR</name>
<feature type="compositionally biased region" description="Low complexity" evidence="2">
    <location>
        <begin position="1"/>
        <end position="16"/>
    </location>
</feature>
<evidence type="ECO:0000256" key="2">
    <source>
        <dbReference type="SAM" id="MobiDB-lite"/>
    </source>
</evidence>